<accession>A0A2K1QB29</accession>
<protein>
    <submittedName>
        <fullName evidence="1">Uncharacterized protein</fullName>
    </submittedName>
</protein>
<dbReference type="Proteomes" id="UP000236345">
    <property type="component" value="Unassembled WGS sequence"/>
</dbReference>
<dbReference type="AlphaFoldDB" id="A0A2K1QB29"/>
<comment type="caution">
    <text evidence="1">The sequence shown here is derived from an EMBL/GenBank/DDBJ whole genome shotgun (WGS) entry which is preliminary data.</text>
</comment>
<name>A0A2K1QB29_9GAMM</name>
<keyword evidence="2" id="KW-1185">Reference proteome</keyword>
<dbReference type="RefSeq" id="WP_103059075.1">
    <property type="nucleotide sequence ID" value="NZ_BSOF01000007.1"/>
</dbReference>
<gene>
    <name evidence="1" type="ORF">COO59_06875</name>
</gene>
<evidence type="ECO:0000313" key="2">
    <source>
        <dbReference type="Proteomes" id="UP000236345"/>
    </source>
</evidence>
<proteinExistence type="predicted"/>
<evidence type="ECO:0000313" key="1">
    <source>
        <dbReference type="EMBL" id="PNS12225.1"/>
    </source>
</evidence>
<dbReference type="EMBL" id="NWUO01000004">
    <property type="protein sequence ID" value="PNS12225.1"/>
    <property type="molecule type" value="Genomic_DNA"/>
</dbReference>
<reference evidence="2" key="1">
    <citation type="submission" date="2017-09" db="EMBL/GenBank/DDBJ databases">
        <authorList>
            <person name="Palmer M."/>
            <person name="Steenkamp E.T."/>
            <person name="Coetzee M.P."/>
            <person name="Avontuur J.R."/>
            <person name="Van Zyl E."/>
            <person name="Chan W.-Y."/>
            <person name="Blom J."/>
            <person name="Venter S.N."/>
        </authorList>
    </citation>
    <scope>NUCLEOTIDE SEQUENCE [LARGE SCALE GENOMIC DNA]</scope>
    <source>
        <strain evidence="2">QC88-366</strain>
    </source>
</reference>
<organism evidence="1 2">
    <name type="scientific">Mixta theicola</name>
    <dbReference type="NCBI Taxonomy" id="1458355"/>
    <lineage>
        <taxon>Bacteria</taxon>
        <taxon>Pseudomonadati</taxon>
        <taxon>Pseudomonadota</taxon>
        <taxon>Gammaproteobacteria</taxon>
        <taxon>Enterobacterales</taxon>
        <taxon>Erwiniaceae</taxon>
        <taxon>Mixta</taxon>
    </lineage>
</organism>
<sequence>MPTIKAKRAAETIIRFKPIDNFWSPLINRQIFTSLSEALIAPLIFGWILSNNLPADNAVRIKFRNFGHRQFELFLNSGYLYL</sequence>